<evidence type="ECO:0000313" key="1">
    <source>
        <dbReference type="EMBL" id="MFC5834779.1"/>
    </source>
</evidence>
<dbReference type="SUPFAM" id="SSF53335">
    <property type="entry name" value="S-adenosyl-L-methionine-dependent methyltransferases"/>
    <property type="match status" value="1"/>
</dbReference>
<evidence type="ECO:0000313" key="2">
    <source>
        <dbReference type="Proteomes" id="UP001596058"/>
    </source>
</evidence>
<protein>
    <submittedName>
        <fullName evidence="1">SAM-dependent methyltransferase</fullName>
        <ecNumber evidence="1">2.1.1.-</ecNumber>
    </submittedName>
</protein>
<accession>A0ABW1DBN5</accession>
<dbReference type="Pfam" id="PF04672">
    <property type="entry name" value="Methyltransf_19"/>
    <property type="match status" value="1"/>
</dbReference>
<dbReference type="Gene3D" id="3.40.50.150">
    <property type="entry name" value="Vaccinia Virus protein VP39"/>
    <property type="match status" value="1"/>
</dbReference>
<dbReference type="PIRSF" id="PIRSF017393">
    <property type="entry name" value="MTase_SAV2177"/>
    <property type="match status" value="1"/>
</dbReference>
<name>A0ABW1DBN5_9ACTN</name>
<keyword evidence="1" id="KW-0808">Transferase</keyword>
<keyword evidence="1" id="KW-0489">Methyltransferase</keyword>
<dbReference type="InterPro" id="IPR006764">
    <property type="entry name" value="SAM_dep_MeTrfase_SAV2177_type"/>
</dbReference>
<dbReference type="InterPro" id="IPR029063">
    <property type="entry name" value="SAM-dependent_MTases_sf"/>
</dbReference>
<proteinExistence type="predicted"/>
<sequence>MSQQVSIRREMEHFVADLSPSDASDASAFERIDTTRPSQARAWNYWLGGKDYYPVDKELADMLELTYPGMQQIALHARAFLRRAVRHLAEQEGIRQFLDIGTGLPTVDNTHEVAQRVDPASRIVYVDNDPVVLVHARALLTSHPEGTCDYLDADVRDPDDILQRAARTLDFTKPIALLMLGVLGTVRDDDEAGALIGRYLQAVPAGSYLVVEDGTNVVKPQAAAQAEQLRDEGQVYSYELRTPERMARFFDGLELFEPGVVSVSRWRYEGEAVDGVPEEVDAFCGVARKN</sequence>
<dbReference type="EMBL" id="JBHSPA010000115">
    <property type="protein sequence ID" value="MFC5834779.1"/>
    <property type="molecule type" value="Genomic_DNA"/>
</dbReference>
<comment type="caution">
    <text evidence="1">The sequence shown here is derived from an EMBL/GenBank/DDBJ whole genome shotgun (WGS) entry which is preliminary data.</text>
</comment>
<gene>
    <name evidence="1" type="ORF">ACFPZ3_63985</name>
</gene>
<dbReference type="GO" id="GO:0032259">
    <property type="term" value="P:methylation"/>
    <property type="evidence" value="ECO:0007669"/>
    <property type="project" value="UniProtKB-KW"/>
</dbReference>
<dbReference type="RefSeq" id="WP_379524190.1">
    <property type="nucleotide sequence ID" value="NZ_JBHSPA010000115.1"/>
</dbReference>
<dbReference type="GO" id="GO:0008168">
    <property type="term" value="F:methyltransferase activity"/>
    <property type="evidence" value="ECO:0007669"/>
    <property type="project" value="UniProtKB-KW"/>
</dbReference>
<dbReference type="EC" id="2.1.1.-" evidence="1"/>
<keyword evidence="2" id="KW-1185">Reference proteome</keyword>
<dbReference type="Proteomes" id="UP001596058">
    <property type="component" value="Unassembled WGS sequence"/>
</dbReference>
<organism evidence="1 2">
    <name type="scientific">Nonomuraea insulae</name>
    <dbReference type="NCBI Taxonomy" id="1616787"/>
    <lineage>
        <taxon>Bacteria</taxon>
        <taxon>Bacillati</taxon>
        <taxon>Actinomycetota</taxon>
        <taxon>Actinomycetes</taxon>
        <taxon>Streptosporangiales</taxon>
        <taxon>Streptosporangiaceae</taxon>
        <taxon>Nonomuraea</taxon>
    </lineage>
</organism>
<reference evidence="2" key="1">
    <citation type="journal article" date="2019" name="Int. J. Syst. Evol. Microbiol.">
        <title>The Global Catalogue of Microorganisms (GCM) 10K type strain sequencing project: providing services to taxonomists for standard genome sequencing and annotation.</title>
        <authorList>
            <consortium name="The Broad Institute Genomics Platform"/>
            <consortium name="The Broad Institute Genome Sequencing Center for Infectious Disease"/>
            <person name="Wu L."/>
            <person name="Ma J."/>
        </authorList>
    </citation>
    <scope>NUCLEOTIDE SEQUENCE [LARGE SCALE GENOMIC DNA]</scope>
    <source>
        <strain evidence="2">CCUG 53903</strain>
    </source>
</reference>